<dbReference type="Gene3D" id="1.10.1220.10">
    <property type="entry name" value="Met repressor-like"/>
    <property type="match status" value="1"/>
</dbReference>
<dbReference type="GO" id="GO:0006355">
    <property type="term" value="P:regulation of DNA-templated transcription"/>
    <property type="evidence" value="ECO:0007669"/>
    <property type="project" value="InterPro"/>
</dbReference>
<protein>
    <submittedName>
        <fullName evidence="1">Repressor</fullName>
    </submittedName>
</protein>
<dbReference type="EMBL" id="BK015888">
    <property type="protein sequence ID" value="DAD71902.1"/>
    <property type="molecule type" value="Genomic_DNA"/>
</dbReference>
<proteinExistence type="predicted"/>
<reference evidence="1" key="1">
    <citation type="journal article" date="2021" name="Proc. Natl. Acad. Sci. U.S.A.">
        <title>A Catalog of Tens of Thousands of Viruses from Human Metagenomes Reveals Hidden Associations with Chronic Diseases.</title>
        <authorList>
            <person name="Tisza M.J."/>
            <person name="Buck C.B."/>
        </authorList>
    </citation>
    <scope>NUCLEOTIDE SEQUENCE</scope>
    <source>
        <strain evidence="1">CtoiW10</strain>
    </source>
</reference>
<organism evidence="1">
    <name type="scientific">Siphoviridae sp. ctoiW10</name>
    <dbReference type="NCBI Taxonomy" id="2827592"/>
    <lineage>
        <taxon>Viruses</taxon>
        <taxon>Duplodnaviria</taxon>
        <taxon>Heunggongvirae</taxon>
        <taxon>Uroviricota</taxon>
        <taxon>Caudoviricetes</taxon>
    </lineage>
</organism>
<name>A0A8S5LPN1_9CAUD</name>
<dbReference type="InterPro" id="IPR013321">
    <property type="entry name" value="Arc_rbn_hlx_hlx"/>
</dbReference>
<sequence>MNEALRARLAEIDAQPAENLTRGAAASLAAAEAMDDGTAENINDYITRKTKTTKAQQAAVRKYVKKTYDRMDLVLPKGQKAVIKTCAASLGETANAFVNRAISDALAKYQANA</sequence>
<accession>A0A8S5LPN1</accession>
<evidence type="ECO:0000313" key="1">
    <source>
        <dbReference type="EMBL" id="DAD71902.1"/>
    </source>
</evidence>